<gene>
    <name evidence="2" type="ORF">Q428_00370</name>
</gene>
<dbReference type="AlphaFoldDB" id="A0A017RYW4"/>
<evidence type="ECO:0000313" key="3">
    <source>
        <dbReference type="Proteomes" id="UP000019681"/>
    </source>
</evidence>
<comment type="caution">
    <text evidence="2">The sequence shown here is derived from an EMBL/GenBank/DDBJ whole genome shotgun (WGS) entry which is preliminary data.</text>
</comment>
<sequence length="70" mass="8398">MNLLIRFIVKYFDTTVLFLFLLSGILLIFLDSREYKGNNLTKEFKFSRFLGYTYMIIGITLFIIARYIRV</sequence>
<dbReference type="Proteomes" id="UP000019681">
    <property type="component" value="Unassembled WGS sequence"/>
</dbReference>
<feature type="transmembrane region" description="Helical" evidence="1">
    <location>
        <begin position="7"/>
        <end position="29"/>
    </location>
</feature>
<dbReference type="STRING" id="1403537.Q428_00370"/>
<proteinExistence type="predicted"/>
<evidence type="ECO:0000313" key="2">
    <source>
        <dbReference type="EMBL" id="EYE89872.1"/>
    </source>
</evidence>
<dbReference type="NCBIfam" id="NF042414">
    <property type="entry name" value="CLC_0170_fam"/>
    <property type="match status" value="1"/>
</dbReference>
<keyword evidence="1" id="KW-0472">Membrane</keyword>
<dbReference type="InterPro" id="IPR049971">
    <property type="entry name" value="CLC_0170-like"/>
</dbReference>
<name>A0A017RYW4_9CLOT</name>
<protein>
    <submittedName>
        <fullName evidence="2">Uncharacterized protein</fullName>
    </submittedName>
</protein>
<accession>A0A017RYW4</accession>
<feature type="transmembrane region" description="Helical" evidence="1">
    <location>
        <begin position="49"/>
        <end position="68"/>
    </location>
</feature>
<keyword evidence="3" id="KW-1185">Reference proteome</keyword>
<reference evidence="2 3" key="1">
    <citation type="journal article" date="2014" name="Genome Announc.">
        <title>Draft Genome Sequence of Fervidicella metallireducens Strain AeBT, an Iron-Reducing Thermoanaerobe from the Great Artesian Basin.</title>
        <authorList>
            <person name="Patel B.K."/>
        </authorList>
    </citation>
    <scope>NUCLEOTIDE SEQUENCE [LARGE SCALE GENOMIC DNA]</scope>
    <source>
        <strain evidence="2 3">AeB</strain>
    </source>
</reference>
<keyword evidence="1" id="KW-0812">Transmembrane</keyword>
<keyword evidence="1" id="KW-1133">Transmembrane helix</keyword>
<organism evidence="2 3">
    <name type="scientific">Fervidicella metallireducens AeB</name>
    <dbReference type="NCBI Taxonomy" id="1403537"/>
    <lineage>
        <taxon>Bacteria</taxon>
        <taxon>Bacillati</taxon>
        <taxon>Bacillota</taxon>
        <taxon>Clostridia</taxon>
        <taxon>Eubacteriales</taxon>
        <taxon>Clostridiaceae</taxon>
        <taxon>Fervidicella</taxon>
    </lineage>
</organism>
<dbReference type="RefSeq" id="WP_035377130.1">
    <property type="nucleotide sequence ID" value="NZ_AZQP01000001.1"/>
</dbReference>
<evidence type="ECO:0000256" key="1">
    <source>
        <dbReference type="SAM" id="Phobius"/>
    </source>
</evidence>
<dbReference type="EMBL" id="AZQP01000001">
    <property type="protein sequence ID" value="EYE89872.1"/>
    <property type="molecule type" value="Genomic_DNA"/>
</dbReference>